<feature type="compositionally biased region" description="Basic and acidic residues" evidence="1">
    <location>
        <begin position="120"/>
        <end position="153"/>
    </location>
</feature>
<name>A0A1W1DSQ7_9ZZZZ</name>
<keyword evidence="2" id="KW-0472">Membrane</keyword>
<dbReference type="EMBL" id="FPHX01000114">
    <property type="protein sequence ID" value="SFV84683.1"/>
    <property type="molecule type" value="Genomic_DNA"/>
</dbReference>
<feature type="region of interest" description="Disordered" evidence="1">
    <location>
        <begin position="114"/>
        <end position="153"/>
    </location>
</feature>
<dbReference type="Gene3D" id="3.30.1150.10">
    <property type="match status" value="1"/>
</dbReference>
<dbReference type="AlphaFoldDB" id="A0A1W1DSQ7"/>
<proteinExistence type="predicted"/>
<keyword evidence="2" id="KW-0812">Transmembrane</keyword>
<dbReference type="EMBL" id="FPHX01000115">
    <property type="protein sequence ID" value="SFV84700.1"/>
    <property type="molecule type" value="Genomic_DNA"/>
</dbReference>
<sequence>MLSSMKTDFIKKIKLPEIAKSHPIAFWVAVVFHLILVIGLFFSNVQRWEIPKEDPKKAASRTIPKAVTVDLTEIKKEKQRLVDIQKQKTLKIQREEKRLRVLEDERYQKQRKINQLKAKTQKEKQAKDLAEKKRKAAEEKRKEAEKKAKTAEKKKQEIEELRKVESKKFNKEQSKRALTKEIQAEEDQDREIAQEDILNELKVNYINQIASRVHNQWRYQGAKDSWGCDVHILQDVDGNVQSVNVQSCVVDNSAKSKSFKDAIERAVYKASPLPPAPDKSVFDREILFHFRVN</sequence>
<keyword evidence="2" id="KW-1133">Transmembrane helix</keyword>
<feature type="transmembrane region" description="Helical" evidence="2">
    <location>
        <begin position="24"/>
        <end position="42"/>
    </location>
</feature>
<dbReference type="SUPFAM" id="SSF74653">
    <property type="entry name" value="TolA/TonB C-terminal domain"/>
    <property type="match status" value="1"/>
</dbReference>
<accession>A0A1W1DSQ7</accession>
<dbReference type="Pfam" id="PF13103">
    <property type="entry name" value="TonB_2"/>
    <property type="match status" value="1"/>
</dbReference>
<gene>
    <name evidence="4" type="ORF">MNB_SUP05-9-1104</name>
    <name evidence="3" type="ORF">MNB_SUP05-9-767</name>
</gene>
<evidence type="ECO:0000256" key="2">
    <source>
        <dbReference type="SAM" id="Phobius"/>
    </source>
</evidence>
<protein>
    <submittedName>
        <fullName evidence="3">TolA protein</fullName>
    </submittedName>
</protein>
<evidence type="ECO:0000256" key="1">
    <source>
        <dbReference type="SAM" id="MobiDB-lite"/>
    </source>
</evidence>
<evidence type="ECO:0000313" key="3">
    <source>
        <dbReference type="EMBL" id="SFV84683.1"/>
    </source>
</evidence>
<reference evidence="3" key="1">
    <citation type="submission" date="2016-10" db="EMBL/GenBank/DDBJ databases">
        <authorList>
            <person name="de Groot N.N."/>
        </authorList>
    </citation>
    <scope>NUCLEOTIDE SEQUENCE</scope>
</reference>
<evidence type="ECO:0000313" key="4">
    <source>
        <dbReference type="EMBL" id="SFV84700.1"/>
    </source>
</evidence>
<organism evidence="3">
    <name type="scientific">hydrothermal vent metagenome</name>
    <dbReference type="NCBI Taxonomy" id="652676"/>
    <lineage>
        <taxon>unclassified sequences</taxon>
        <taxon>metagenomes</taxon>
        <taxon>ecological metagenomes</taxon>
    </lineage>
</organism>